<sequence>MIWRSSPKSSYNLSTYILSPRICSRPVSLSKTYKGHLRELGSTGSGLISGDLSDDQFNSPNECVRAKFRWWDSLNAFWKSSPKYNAKPVTAAHSQDLATQATIILFSMRGDNGAMERGMNHHLQEGGWDMMNDDSGYGVDGNQVAATYSRDNYQQQQQQHYDVPQHGSMSQHMFSRSNPSLSHLPPIPQQPQHGGNIGPYMSSLYHNPRGTDLSLVSPSTVTVRTI</sequence>
<reference evidence="1" key="1">
    <citation type="submission" date="2011-04" db="EMBL/GenBank/DDBJ databases">
        <title>Evolution of plant cell wall degrading machinery underlies the functional diversity of forest fungi.</title>
        <authorList>
            <consortium name="US DOE Joint Genome Institute (JGI-PGF)"/>
            <person name="Eastwood D.C."/>
            <person name="Floudas D."/>
            <person name="Binder M."/>
            <person name="Majcherczyk A."/>
            <person name="Schneider P."/>
            <person name="Aerts A."/>
            <person name="Asiegbu F.O."/>
            <person name="Baker S.E."/>
            <person name="Barry K."/>
            <person name="Bendiksby M."/>
            <person name="Blumentritt M."/>
            <person name="Coutinho P.M."/>
            <person name="Cullen D."/>
            <person name="Cullen D."/>
            <person name="Gathman A."/>
            <person name="Goodell B."/>
            <person name="Henrissat B."/>
            <person name="Ihrmark K."/>
            <person name="Kauserud H."/>
            <person name="Kohler A."/>
            <person name="LaButti K."/>
            <person name="Lapidus A."/>
            <person name="Lavin J.L."/>
            <person name="Lee Y.-H."/>
            <person name="Lindquist E."/>
            <person name="Lilly W."/>
            <person name="Lucas S."/>
            <person name="Morin E."/>
            <person name="Murat C."/>
            <person name="Oguiza J.A."/>
            <person name="Park J."/>
            <person name="Pisabarro A.G."/>
            <person name="Riley R."/>
            <person name="Rosling A."/>
            <person name="Salamov A."/>
            <person name="Schmidt O."/>
            <person name="Schmutz J."/>
            <person name="Skrede I."/>
            <person name="Stenlid J."/>
            <person name="Wiebenga A."/>
            <person name="Xie X."/>
            <person name="Kues U."/>
            <person name="Hibbett D.S."/>
            <person name="Hoffmeister D."/>
            <person name="Hogberg N."/>
            <person name="Martin F."/>
            <person name="Grigoriev I.V."/>
            <person name="Watkinson S.C."/>
        </authorList>
    </citation>
    <scope>NUCLEOTIDE SEQUENCE</scope>
    <source>
        <strain evidence="1">S7.9</strain>
    </source>
</reference>
<dbReference type="EMBL" id="GL945428">
    <property type="protein sequence ID" value="EGO30650.1"/>
    <property type="molecule type" value="Genomic_DNA"/>
</dbReference>
<dbReference type="AlphaFoldDB" id="F8NEL6"/>
<name>F8NEL6_SERL9</name>
<dbReference type="Proteomes" id="UP000008064">
    <property type="component" value="Unassembled WGS sequence"/>
</dbReference>
<dbReference type="HOGENOM" id="CLU_1225427_0_0_1"/>
<evidence type="ECO:0000313" key="1">
    <source>
        <dbReference type="EMBL" id="EGO30650.1"/>
    </source>
</evidence>
<protein>
    <submittedName>
        <fullName evidence="1">Uncharacterized protein</fullName>
    </submittedName>
</protein>
<dbReference type="KEGG" id="sla:SERLADRAFT_454946"/>
<proteinExistence type="predicted"/>
<accession>F8NEL6</accession>
<organism>
    <name type="scientific">Serpula lacrymans var. lacrymans (strain S7.9)</name>
    <name type="common">Dry rot fungus</name>
    <dbReference type="NCBI Taxonomy" id="578457"/>
    <lineage>
        <taxon>Eukaryota</taxon>
        <taxon>Fungi</taxon>
        <taxon>Dikarya</taxon>
        <taxon>Basidiomycota</taxon>
        <taxon>Agaricomycotina</taxon>
        <taxon>Agaricomycetes</taxon>
        <taxon>Agaricomycetidae</taxon>
        <taxon>Boletales</taxon>
        <taxon>Coniophorineae</taxon>
        <taxon>Serpulaceae</taxon>
        <taxon>Serpula</taxon>
    </lineage>
</organism>
<dbReference type="GeneID" id="18817102"/>
<gene>
    <name evidence="1" type="ORF">SERLADRAFT_454946</name>
</gene>
<dbReference type="RefSeq" id="XP_007312534.1">
    <property type="nucleotide sequence ID" value="XM_007312472.1"/>
</dbReference>